<keyword evidence="2" id="KW-0436">Ligase</keyword>
<name>A0A8B9VUK6_9AVES</name>
<dbReference type="GO" id="GO:0005783">
    <property type="term" value="C:endoplasmic reticulum"/>
    <property type="evidence" value="ECO:0007669"/>
    <property type="project" value="TreeGrafter"/>
</dbReference>
<evidence type="ECO:0000256" key="11">
    <source>
        <dbReference type="ARBA" id="ARBA00024565"/>
    </source>
</evidence>
<dbReference type="EC" id="6.2.1.3" evidence="13"/>
<evidence type="ECO:0000256" key="16">
    <source>
        <dbReference type="SAM" id="Phobius"/>
    </source>
</evidence>
<dbReference type="GO" id="GO:0016020">
    <property type="term" value="C:membrane"/>
    <property type="evidence" value="ECO:0007669"/>
    <property type="project" value="TreeGrafter"/>
</dbReference>
<sequence length="620" mass="68831">MIWILQVLFSPLPTPALITLIAFGVVISLWVMSRPKPVFPSVDLNKQSIGIEGGARRAAILTDNNLISYYFEDAKTLYEVFQRGLHASGNGNCLGYRKPNQPYQWLTYKQVLDRAEYLGSGLLQKGCTPSSDQFIGIFAQNRPEWIISEYACYTYSMVAVPLYDTLGPEAIVYIVNKADMSVVICDKPEKAQILLENCERGKTPCLKTIILMDLFDKELNDRAAKVGVEILALQEVELTLSDLSKGNPKGAMLTHENVVANAAAFLKSIETVIYSCGAKVGFFQGDIKLLTDDMKTLKPTLFPVVPRLLNRIYDKIQSGANTPVKKILLNIGMTLKMAEVKQGITRNDSILDRIIFKKVQETMGGRVRIMVTAAAPISPSVLTFLRAALGCQIFEAYGQTECSAGCTFSMPGDWTTGHVGPPLACNIIKLDDVEEMNYYSSNNEGEVCIKGPNVFKGYLKDPEKTAEAIDKDGWLHTGDIGKWMPNGTLKIIDRKKNIFKLAQGEYIAPEKIENVYVRSAPVAQVFVHGESLRSCLIGIVVPDHETLPEFAAKLGIKGSYEDICKNSVSFLTFLVKDLHIHPELFSVENGLLTPTLKAKRAELVKLFQKEIEDLYSNMQE</sequence>
<comment type="catalytic activity">
    <reaction evidence="8">
        <text>12-hydroxy-(5Z,8Z,10E,14Z)-eicosatetraenoate + ATP + CoA = 12-hydroxy-(5Z,8Z,10E,14Z)-eicosatetraenoyl-CoA + AMP + diphosphate</text>
        <dbReference type="Rhea" id="RHEA:52112"/>
        <dbReference type="ChEBI" id="CHEBI:30616"/>
        <dbReference type="ChEBI" id="CHEBI:33019"/>
        <dbReference type="ChEBI" id="CHEBI:57287"/>
        <dbReference type="ChEBI" id="CHEBI:90718"/>
        <dbReference type="ChEBI" id="CHEBI:136408"/>
        <dbReference type="ChEBI" id="CHEBI:456215"/>
    </reaction>
    <physiologicalReaction direction="left-to-right" evidence="8">
        <dbReference type="Rhea" id="RHEA:52113"/>
    </physiologicalReaction>
</comment>
<keyword evidence="16" id="KW-0472">Membrane</keyword>
<evidence type="ECO:0000256" key="5">
    <source>
        <dbReference type="ARBA" id="ARBA00022840"/>
    </source>
</evidence>
<evidence type="ECO:0000256" key="6">
    <source>
        <dbReference type="ARBA" id="ARBA00024469"/>
    </source>
</evidence>
<dbReference type="PANTHER" id="PTHR43272">
    <property type="entry name" value="LONG-CHAIN-FATTY-ACID--COA LIGASE"/>
    <property type="match status" value="1"/>
</dbReference>
<comment type="catalytic activity">
    <reaction evidence="7">
        <text>a long-chain fatty acid + ATP + CoA = a long-chain fatty acyl-CoA + AMP + diphosphate</text>
        <dbReference type="Rhea" id="RHEA:15421"/>
        <dbReference type="ChEBI" id="CHEBI:30616"/>
        <dbReference type="ChEBI" id="CHEBI:33019"/>
        <dbReference type="ChEBI" id="CHEBI:57287"/>
        <dbReference type="ChEBI" id="CHEBI:57560"/>
        <dbReference type="ChEBI" id="CHEBI:83139"/>
        <dbReference type="ChEBI" id="CHEBI:456215"/>
        <dbReference type="EC" id="6.2.1.3"/>
    </reaction>
    <physiologicalReaction direction="left-to-right" evidence="7">
        <dbReference type="Rhea" id="RHEA:15422"/>
    </physiologicalReaction>
</comment>
<dbReference type="GO" id="GO:0005739">
    <property type="term" value="C:mitochondrion"/>
    <property type="evidence" value="ECO:0007669"/>
    <property type="project" value="TreeGrafter"/>
</dbReference>
<comment type="catalytic activity">
    <reaction evidence="9">
        <text>15-hydroxy-(5Z,8Z,11Z,13E)-eicosatetraenoate + ATP + CoA = 15-hydroxy-(5Z,8Z,11Z,13E)-eicosatetraenoyl-CoA + AMP + diphosphate</text>
        <dbReference type="Rhea" id="RHEA:52116"/>
        <dbReference type="ChEBI" id="CHEBI:30616"/>
        <dbReference type="ChEBI" id="CHEBI:33019"/>
        <dbReference type="ChEBI" id="CHEBI:57287"/>
        <dbReference type="ChEBI" id="CHEBI:78832"/>
        <dbReference type="ChEBI" id="CHEBI:136409"/>
        <dbReference type="ChEBI" id="CHEBI:456215"/>
    </reaction>
    <physiologicalReaction direction="left-to-right" evidence="9">
        <dbReference type="Rhea" id="RHEA:52117"/>
    </physiologicalReaction>
</comment>
<comment type="catalytic activity">
    <reaction evidence="11">
        <text>(E)-hexadec-2-enoate + ATP + CoA = (2E)-hexadecenoyl-CoA + AMP + diphosphate</text>
        <dbReference type="Rhea" id="RHEA:36139"/>
        <dbReference type="ChEBI" id="CHEBI:30616"/>
        <dbReference type="ChEBI" id="CHEBI:33019"/>
        <dbReference type="ChEBI" id="CHEBI:57287"/>
        <dbReference type="ChEBI" id="CHEBI:61526"/>
        <dbReference type="ChEBI" id="CHEBI:72745"/>
        <dbReference type="ChEBI" id="CHEBI:456215"/>
    </reaction>
    <physiologicalReaction direction="left-to-right" evidence="11">
        <dbReference type="Rhea" id="RHEA:36140"/>
    </physiologicalReaction>
</comment>
<evidence type="ECO:0000256" key="2">
    <source>
        <dbReference type="ARBA" id="ARBA00022598"/>
    </source>
</evidence>
<evidence type="ECO:0000256" key="10">
    <source>
        <dbReference type="ARBA" id="ARBA00024548"/>
    </source>
</evidence>
<evidence type="ECO:0000256" key="4">
    <source>
        <dbReference type="ARBA" id="ARBA00022832"/>
    </source>
</evidence>
<dbReference type="InterPro" id="IPR000873">
    <property type="entry name" value="AMP-dep_synth/lig_dom"/>
</dbReference>
<keyword evidence="19" id="KW-1185">Reference proteome</keyword>
<reference evidence="18" key="2">
    <citation type="submission" date="2025-09" db="UniProtKB">
        <authorList>
            <consortium name="Ensembl"/>
        </authorList>
    </citation>
    <scope>IDENTIFICATION</scope>
</reference>
<feature type="domain" description="AMP-dependent synthetase/ligase" evidence="17">
    <location>
        <begin position="271"/>
        <end position="459"/>
    </location>
</feature>
<dbReference type="Pfam" id="PF00501">
    <property type="entry name" value="AMP-binding"/>
    <property type="match status" value="2"/>
</dbReference>
<dbReference type="GO" id="GO:0035338">
    <property type="term" value="P:long-chain fatty-acyl-CoA biosynthetic process"/>
    <property type="evidence" value="ECO:0007669"/>
    <property type="project" value="TreeGrafter"/>
</dbReference>
<evidence type="ECO:0000256" key="13">
    <source>
        <dbReference type="ARBA" id="ARBA00026121"/>
    </source>
</evidence>
<comment type="catalytic activity">
    <reaction evidence="15">
        <text>hexadecanoate + ATP + CoA = hexadecanoyl-CoA + AMP + diphosphate</text>
        <dbReference type="Rhea" id="RHEA:30751"/>
        <dbReference type="ChEBI" id="CHEBI:7896"/>
        <dbReference type="ChEBI" id="CHEBI:30616"/>
        <dbReference type="ChEBI" id="CHEBI:33019"/>
        <dbReference type="ChEBI" id="CHEBI:57287"/>
        <dbReference type="ChEBI" id="CHEBI:57379"/>
        <dbReference type="ChEBI" id="CHEBI:456215"/>
    </reaction>
    <physiologicalReaction direction="left-to-right" evidence="15">
        <dbReference type="Rhea" id="RHEA:30752"/>
    </physiologicalReaction>
</comment>
<evidence type="ECO:0000256" key="14">
    <source>
        <dbReference type="ARBA" id="ARBA00032120"/>
    </source>
</evidence>
<protein>
    <recommendedName>
        <fullName evidence="14">Arachidonate--CoA ligase</fullName>
        <ecNumber evidence="12">6.2.1.15</ecNumber>
        <ecNumber evidence="13">6.2.1.3</ecNumber>
    </recommendedName>
</protein>
<keyword evidence="5" id="KW-0067">ATP-binding</keyword>
<dbReference type="GO" id="GO:0005524">
    <property type="term" value="F:ATP binding"/>
    <property type="evidence" value="ECO:0007669"/>
    <property type="project" value="UniProtKB-KW"/>
</dbReference>
<evidence type="ECO:0000256" key="15">
    <source>
        <dbReference type="ARBA" id="ARBA00049139"/>
    </source>
</evidence>
<keyword evidence="3" id="KW-0547">Nucleotide-binding</keyword>
<dbReference type="Proteomes" id="UP000694549">
    <property type="component" value="Unplaced"/>
</dbReference>
<evidence type="ECO:0000256" key="8">
    <source>
        <dbReference type="ARBA" id="ARBA00024495"/>
    </source>
</evidence>
<dbReference type="InterPro" id="IPR042099">
    <property type="entry name" value="ANL_N_sf"/>
</dbReference>
<comment type="catalytic activity">
    <reaction evidence="10">
        <text>(5Z,8Z,11Z,14Z)-eicosatetraenoate + ATP + CoA = (5Z,8Z,11Z,14Z)-eicosatetraenoyl-CoA + AMP + diphosphate</text>
        <dbReference type="Rhea" id="RHEA:19713"/>
        <dbReference type="ChEBI" id="CHEBI:30616"/>
        <dbReference type="ChEBI" id="CHEBI:32395"/>
        <dbReference type="ChEBI" id="CHEBI:33019"/>
        <dbReference type="ChEBI" id="CHEBI:57287"/>
        <dbReference type="ChEBI" id="CHEBI:57368"/>
        <dbReference type="ChEBI" id="CHEBI:456215"/>
        <dbReference type="EC" id="6.2.1.15"/>
    </reaction>
    <physiologicalReaction direction="left-to-right" evidence="10">
        <dbReference type="Rhea" id="RHEA:19714"/>
    </physiologicalReaction>
</comment>
<evidence type="ECO:0000259" key="17">
    <source>
        <dbReference type="Pfam" id="PF00501"/>
    </source>
</evidence>
<dbReference type="GO" id="GO:0010747">
    <property type="term" value="P:positive regulation of long-chain fatty acid import across plasma membrane"/>
    <property type="evidence" value="ECO:0007669"/>
    <property type="project" value="TreeGrafter"/>
</dbReference>
<proteinExistence type="inferred from homology"/>
<dbReference type="GO" id="GO:0047676">
    <property type="term" value="F:arachidonate-CoA ligase activity"/>
    <property type="evidence" value="ECO:0007669"/>
    <property type="project" value="UniProtKB-EC"/>
</dbReference>
<keyword evidence="16" id="KW-0812">Transmembrane</keyword>
<dbReference type="Gene3D" id="3.40.50.12780">
    <property type="entry name" value="N-terminal domain of ligase-like"/>
    <property type="match status" value="2"/>
</dbReference>
<evidence type="ECO:0000256" key="12">
    <source>
        <dbReference type="ARBA" id="ARBA00026113"/>
    </source>
</evidence>
<dbReference type="AlphaFoldDB" id="A0A8B9VUK6"/>
<evidence type="ECO:0000313" key="18">
    <source>
        <dbReference type="Ensembl" id="ENSAZOP00000029138.1"/>
    </source>
</evidence>
<dbReference type="SUPFAM" id="SSF56801">
    <property type="entry name" value="Acetyl-CoA synthetase-like"/>
    <property type="match status" value="1"/>
</dbReference>
<feature type="transmembrane region" description="Helical" evidence="16">
    <location>
        <begin position="12"/>
        <end position="32"/>
    </location>
</feature>
<accession>A0A8B9VUK6</accession>
<evidence type="ECO:0000256" key="1">
    <source>
        <dbReference type="ARBA" id="ARBA00006432"/>
    </source>
</evidence>
<reference evidence="18" key="1">
    <citation type="submission" date="2025-08" db="UniProtKB">
        <authorList>
            <consortium name="Ensembl"/>
        </authorList>
    </citation>
    <scope>IDENTIFICATION</scope>
</reference>
<dbReference type="EC" id="6.2.1.15" evidence="12"/>
<dbReference type="Ensembl" id="ENSAZOT00000031189.1">
    <property type="protein sequence ID" value="ENSAZOP00000029138.1"/>
    <property type="gene ID" value="ENSAZOG00000005631.1"/>
</dbReference>
<keyword evidence="16" id="KW-1133">Transmembrane helix</keyword>
<organism evidence="18 19">
    <name type="scientific">Anas zonorhyncha</name>
    <name type="common">Eastern spot-billed duck</name>
    <dbReference type="NCBI Taxonomy" id="75864"/>
    <lineage>
        <taxon>Eukaryota</taxon>
        <taxon>Metazoa</taxon>
        <taxon>Chordata</taxon>
        <taxon>Craniata</taxon>
        <taxon>Vertebrata</taxon>
        <taxon>Euteleostomi</taxon>
        <taxon>Archelosauria</taxon>
        <taxon>Archosauria</taxon>
        <taxon>Dinosauria</taxon>
        <taxon>Saurischia</taxon>
        <taxon>Theropoda</taxon>
        <taxon>Coelurosauria</taxon>
        <taxon>Aves</taxon>
        <taxon>Neognathae</taxon>
        <taxon>Galloanserae</taxon>
        <taxon>Anseriformes</taxon>
        <taxon>Anatidae</taxon>
        <taxon>Anatinae</taxon>
        <taxon>Anas</taxon>
    </lineage>
</organism>
<dbReference type="PANTHER" id="PTHR43272:SF107">
    <property type="entry name" value="LONG-CHAIN-FATTY-ACID--COA LIGASE 5"/>
    <property type="match status" value="1"/>
</dbReference>
<evidence type="ECO:0000256" key="9">
    <source>
        <dbReference type="ARBA" id="ARBA00024532"/>
    </source>
</evidence>
<feature type="domain" description="AMP-dependent synthetase/ligase" evidence="17">
    <location>
        <begin position="102"/>
        <end position="265"/>
    </location>
</feature>
<keyword evidence="4" id="KW-0276">Fatty acid metabolism</keyword>
<dbReference type="InterPro" id="IPR045311">
    <property type="entry name" value="LC-FACS_euk"/>
</dbReference>
<evidence type="ECO:0000256" key="7">
    <source>
        <dbReference type="ARBA" id="ARBA00024484"/>
    </source>
</evidence>
<keyword evidence="4" id="KW-0443">Lipid metabolism</keyword>
<evidence type="ECO:0000256" key="3">
    <source>
        <dbReference type="ARBA" id="ARBA00022741"/>
    </source>
</evidence>
<evidence type="ECO:0000313" key="19">
    <source>
        <dbReference type="Proteomes" id="UP000694549"/>
    </source>
</evidence>
<dbReference type="CDD" id="cd05927">
    <property type="entry name" value="LC-FACS_euk"/>
    <property type="match status" value="1"/>
</dbReference>
<comment type="catalytic activity">
    <reaction evidence="6">
        <text>5-hydroxy-(6E,8Z,11Z,14Z)-eicosatetraenoate + ATP + CoA = 5-hydroxy-(6E,8Z,11Z,14Z)-eicosatetraenoyl-CoA + AMP + diphosphate</text>
        <dbReference type="Rhea" id="RHEA:52108"/>
        <dbReference type="ChEBI" id="CHEBI:30616"/>
        <dbReference type="ChEBI" id="CHEBI:33019"/>
        <dbReference type="ChEBI" id="CHEBI:57287"/>
        <dbReference type="ChEBI" id="CHEBI:65341"/>
        <dbReference type="ChEBI" id="CHEBI:136407"/>
        <dbReference type="ChEBI" id="CHEBI:456215"/>
    </reaction>
    <physiologicalReaction direction="left-to-right" evidence="6">
        <dbReference type="Rhea" id="RHEA:52109"/>
    </physiologicalReaction>
</comment>
<comment type="similarity">
    <text evidence="1">Belongs to the ATP-dependent AMP-binding enzyme family.</text>
</comment>